<keyword evidence="1" id="KW-0285">Flavoprotein</keyword>
<evidence type="ECO:0000256" key="3">
    <source>
        <dbReference type="ARBA" id="ARBA00023002"/>
    </source>
</evidence>
<dbReference type="Pfam" id="PF00296">
    <property type="entry name" value="Bac_luciferase"/>
    <property type="match status" value="1"/>
</dbReference>
<dbReference type="PANTHER" id="PTHR42847:SF8">
    <property type="entry name" value="CONSERVED PROTEIN"/>
    <property type="match status" value="1"/>
</dbReference>
<evidence type="ECO:0000256" key="4">
    <source>
        <dbReference type="ARBA" id="ARBA00023033"/>
    </source>
</evidence>
<evidence type="ECO:0000313" key="7">
    <source>
        <dbReference type="EMBL" id="MBL7631688.1"/>
    </source>
</evidence>
<evidence type="ECO:0000256" key="1">
    <source>
        <dbReference type="ARBA" id="ARBA00022630"/>
    </source>
</evidence>
<dbReference type="AlphaFoldDB" id="A0A937RS16"/>
<gene>
    <name evidence="7" type="ORF">I7412_31925</name>
</gene>
<dbReference type="SUPFAM" id="SSF51679">
    <property type="entry name" value="Bacterial luciferase-like"/>
    <property type="match status" value="1"/>
</dbReference>
<keyword evidence="2" id="KW-0288">FMN</keyword>
<sequence length="303" mass="32055">MSVGRFGLLMTNYSHGLAPDRLFGRVGEIARAVDESVFDTLWLPDHLMQGPVGDIEANQGAASRTPDGPRGRRTPMFDAPTLLGALAVATTRVRLGPLVSPVTTRHPALLAKAMATVDVVSGGRAVVGLGAAWDADEHQRFGIPFPPARERVDGLEDAARICRAMFDEPTASHQGRRFSVDRAINEPRPVSPRVPLLVGGTGARVLRIAATYADACNPIGEADAVRRAFAAVDRCCAEIGRDPAEVARLAGVMFHRTADVPALVAEAFAVGADGVILVPWQIALSPEWVSAISGQLASEFGDA</sequence>
<protein>
    <submittedName>
        <fullName evidence="7">LLM class flavin-dependent oxidoreductase</fullName>
    </submittedName>
</protein>
<accession>A0A937RS16</accession>
<evidence type="ECO:0000256" key="2">
    <source>
        <dbReference type="ARBA" id="ARBA00022643"/>
    </source>
</evidence>
<dbReference type="EMBL" id="JAEACQ010000281">
    <property type="protein sequence ID" value="MBL7631688.1"/>
    <property type="molecule type" value="Genomic_DNA"/>
</dbReference>
<feature type="region of interest" description="Disordered" evidence="5">
    <location>
        <begin position="53"/>
        <end position="72"/>
    </location>
</feature>
<dbReference type="InterPro" id="IPR011251">
    <property type="entry name" value="Luciferase-like_dom"/>
</dbReference>
<dbReference type="Proteomes" id="UP000604475">
    <property type="component" value="Unassembled WGS sequence"/>
</dbReference>
<name>A0A937RS16_9ACTN</name>
<dbReference type="Gene3D" id="3.20.20.30">
    <property type="entry name" value="Luciferase-like domain"/>
    <property type="match status" value="1"/>
</dbReference>
<comment type="caution">
    <text evidence="7">The sequence shown here is derived from an EMBL/GenBank/DDBJ whole genome shotgun (WGS) entry which is preliminary data.</text>
</comment>
<keyword evidence="8" id="KW-1185">Reference proteome</keyword>
<keyword evidence="4" id="KW-0503">Monooxygenase</keyword>
<dbReference type="RefSeq" id="WP_203005955.1">
    <property type="nucleotide sequence ID" value="NZ_JADWYU010000192.1"/>
</dbReference>
<organism evidence="7 8">
    <name type="scientific">Frankia nepalensis</name>
    <dbReference type="NCBI Taxonomy" id="1836974"/>
    <lineage>
        <taxon>Bacteria</taxon>
        <taxon>Bacillati</taxon>
        <taxon>Actinomycetota</taxon>
        <taxon>Actinomycetes</taxon>
        <taxon>Frankiales</taxon>
        <taxon>Frankiaceae</taxon>
        <taxon>Frankia</taxon>
    </lineage>
</organism>
<dbReference type="InterPro" id="IPR050172">
    <property type="entry name" value="SsuD_RutA_monooxygenase"/>
</dbReference>
<proteinExistence type="predicted"/>
<reference evidence="7" key="1">
    <citation type="submission" date="2020-12" db="EMBL/GenBank/DDBJ databases">
        <title>Genomic characterization of non-nitrogen-fixing Frankia strains.</title>
        <authorList>
            <person name="Carlos-Shanley C."/>
            <person name="Guerra T."/>
            <person name="Hahn D."/>
        </authorList>
    </citation>
    <scope>NUCLEOTIDE SEQUENCE</scope>
    <source>
        <strain evidence="7">CN6</strain>
    </source>
</reference>
<dbReference type="GO" id="GO:0046306">
    <property type="term" value="P:alkanesulfonate catabolic process"/>
    <property type="evidence" value="ECO:0007669"/>
    <property type="project" value="TreeGrafter"/>
</dbReference>
<dbReference type="GO" id="GO:0008726">
    <property type="term" value="F:alkanesulfonate monooxygenase activity"/>
    <property type="evidence" value="ECO:0007669"/>
    <property type="project" value="TreeGrafter"/>
</dbReference>
<dbReference type="PANTHER" id="PTHR42847">
    <property type="entry name" value="ALKANESULFONATE MONOOXYGENASE"/>
    <property type="match status" value="1"/>
</dbReference>
<evidence type="ECO:0000313" key="8">
    <source>
        <dbReference type="Proteomes" id="UP000604475"/>
    </source>
</evidence>
<feature type="domain" description="Luciferase-like" evidence="6">
    <location>
        <begin position="22"/>
        <end position="266"/>
    </location>
</feature>
<keyword evidence="3" id="KW-0560">Oxidoreductase</keyword>
<dbReference type="InterPro" id="IPR036661">
    <property type="entry name" value="Luciferase-like_sf"/>
</dbReference>
<evidence type="ECO:0000256" key="5">
    <source>
        <dbReference type="SAM" id="MobiDB-lite"/>
    </source>
</evidence>
<evidence type="ECO:0000259" key="6">
    <source>
        <dbReference type="Pfam" id="PF00296"/>
    </source>
</evidence>